<dbReference type="Gene3D" id="1.20.1440.120">
    <property type="entry name" value="Recombination protein O, C-terminal domain"/>
    <property type="match status" value="1"/>
</dbReference>
<dbReference type="InterPro" id="IPR003717">
    <property type="entry name" value="RecO"/>
</dbReference>
<dbReference type="SUPFAM" id="SSF50249">
    <property type="entry name" value="Nucleic acid-binding proteins"/>
    <property type="match status" value="1"/>
</dbReference>
<dbReference type="Pfam" id="PF02565">
    <property type="entry name" value="RecO_C"/>
    <property type="match status" value="1"/>
</dbReference>
<evidence type="ECO:0000256" key="3">
    <source>
        <dbReference type="ARBA" id="ARBA00022763"/>
    </source>
</evidence>
<dbReference type="GO" id="GO:0006310">
    <property type="term" value="P:DNA recombination"/>
    <property type="evidence" value="ECO:0007669"/>
    <property type="project" value="UniProtKB-UniRule"/>
</dbReference>
<dbReference type="Proteomes" id="UP000199659">
    <property type="component" value="Unassembled WGS sequence"/>
</dbReference>
<evidence type="ECO:0000256" key="5">
    <source>
        <dbReference type="ARBA" id="ARBA00023204"/>
    </source>
</evidence>
<keyword evidence="3 7" id="KW-0227">DNA damage</keyword>
<comment type="function">
    <text evidence="7">Involved in DNA repair and RecF pathway recombination.</text>
</comment>
<keyword evidence="4 7" id="KW-0233">DNA recombination</keyword>
<evidence type="ECO:0000259" key="8">
    <source>
        <dbReference type="Pfam" id="PF11967"/>
    </source>
</evidence>
<dbReference type="PANTHER" id="PTHR33991">
    <property type="entry name" value="DNA REPAIR PROTEIN RECO"/>
    <property type="match status" value="1"/>
</dbReference>
<dbReference type="GO" id="GO:0043590">
    <property type="term" value="C:bacterial nucleoid"/>
    <property type="evidence" value="ECO:0007669"/>
    <property type="project" value="TreeGrafter"/>
</dbReference>
<evidence type="ECO:0000256" key="7">
    <source>
        <dbReference type="HAMAP-Rule" id="MF_00201"/>
    </source>
</evidence>
<evidence type="ECO:0000256" key="4">
    <source>
        <dbReference type="ARBA" id="ARBA00023172"/>
    </source>
</evidence>
<dbReference type="NCBIfam" id="TIGR00613">
    <property type="entry name" value="reco"/>
    <property type="match status" value="1"/>
</dbReference>
<name>A0A1I6JA26_9FIRM</name>
<keyword evidence="5 7" id="KW-0234">DNA repair</keyword>
<dbReference type="InterPro" id="IPR022572">
    <property type="entry name" value="DNA_rep/recomb_RecO_N"/>
</dbReference>
<reference evidence="9 10" key="1">
    <citation type="submission" date="2016-10" db="EMBL/GenBank/DDBJ databases">
        <authorList>
            <person name="de Groot N.N."/>
        </authorList>
    </citation>
    <scope>NUCLEOTIDE SEQUENCE [LARGE SCALE GENOMIC DNA]</scope>
    <source>
        <strain evidence="9 10">743A</strain>
    </source>
</reference>
<organism evidence="9 10">
    <name type="scientific">Anaeromicropila populeti</name>
    <dbReference type="NCBI Taxonomy" id="37658"/>
    <lineage>
        <taxon>Bacteria</taxon>
        <taxon>Bacillati</taxon>
        <taxon>Bacillota</taxon>
        <taxon>Clostridia</taxon>
        <taxon>Lachnospirales</taxon>
        <taxon>Lachnospiraceae</taxon>
        <taxon>Anaeromicropila</taxon>
    </lineage>
</organism>
<evidence type="ECO:0000256" key="6">
    <source>
        <dbReference type="ARBA" id="ARBA00033409"/>
    </source>
</evidence>
<protein>
    <recommendedName>
        <fullName evidence="2 7">DNA repair protein RecO</fullName>
    </recommendedName>
    <alternativeName>
        <fullName evidence="6 7">Recombination protein O</fullName>
    </alternativeName>
</protein>
<dbReference type="SUPFAM" id="SSF57863">
    <property type="entry name" value="ArfGap/RecO-like zinc finger"/>
    <property type="match status" value="1"/>
</dbReference>
<dbReference type="InterPro" id="IPR037278">
    <property type="entry name" value="ARFGAP/RecO"/>
</dbReference>
<accession>A0A1I6JA26</accession>
<dbReference type="PANTHER" id="PTHR33991:SF1">
    <property type="entry name" value="DNA REPAIR PROTEIN RECO"/>
    <property type="match status" value="1"/>
</dbReference>
<sequence length="247" mass="28135">MMNQNELTGMVLSALPVGDYDKRIVILTRERGKISAFAKGARKPNSPLLAVCQPFSFGKFFLYQGKTSYNIISAEIQNYFTALREDLEAVTYGMYFCEFADYYARENLEAGDSLKLLYQSLRGLCKNTIPKVLIRYIFELKIMTVNGEGPQVFECMECGCPVSTECPYLFDSRKGGLMCKQCGTKNNLLLSPATIYTIQFIVATPIEKLFSFRVSDEVLEQLKLVTENYLSVYVERKFQAIKMLEVF</sequence>
<evidence type="ECO:0000313" key="10">
    <source>
        <dbReference type="Proteomes" id="UP000199659"/>
    </source>
</evidence>
<dbReference type="Pfam" id="PF11967">
    <property type="entry name" value="RecO_N"/>
    <property type="match status" value="1"/>
</dbReference>
<comment type="similarity">
    <text evidence="1 7">Belongs to the RecO family.</text>
</comment>
<dbReference type="Gene3D" id="6.20.220.20">
    <property type="entry name" value="Recombination protein O, zinc-binding domain"/>
    <property type="match status" value="1"/>
</dbReference>
<evidence type="ECO:0000256" key="1">
    <source>
        <dbReference type="ARBA" id="ARBA00007452"/>
    </source>
</evidence>
<evidence type="ECO:0000313" key="9">
    <source>
        <dbReference type="EMBL" id="SFR75837.1"/>
    </source>
</evidence>
<dbReference type="InterPro" id="IPR012340">
    <property type="entry name" value="NA-bd_OB-fold"/>
</dbReference>
<proteinExistence type="inferred from homology"/>
<dbReference type="Gene3D" id="2.40.50.140">
    <property type="entry name" value="Nucleic acid-binding proteins"/>
    <property type="match status" value="1"/>
</dbReference>
<dbReference type="AlphaFoldDB" id="A0A1I6JA26"/>
<keyword evidence="10" id="KW-1185">Reference proteome</keyword>
<dbReference type="EMBL" id="FOYZ01000005">
    <property type="protein sequence ID" value="SFR75837.1"/>
    <property type="molecule type" value="Genomic_DNA"/>
</dbReference>
<dbReference type="STRING" id="37658.SAMN05661086_01498"/>
<dbReference type="GO" id="GO:0006302">
    <property type="term" value="P:double-strand break repair"/>
    <property type="evidence" value="ECO:0007669"/>
    <property type="project" value="TreeGrafter"/>
</dbReference>
<evidence type="ECO:0000256" key="2">
    <source>
        <dbReference type="ARBA" id="ARBA00021310"/>
    </source>
</evidence>
<gene>
    <name evidence="7" type="primary">recO</name>
    <name evidence="9" type="ORF">SAMN05661086_01498</name>
</gene>
<feature type="domain" description="DNA replication/recombination mediator RecO N-terminal" evidence="8">
    <location>
        <begin position="2"/>
        <end position="79"/>
    </location>
</feature>
<dbReference type="InterPro" id="IPR042242">
    <property type="entry name" value="RecO_C"/>
</dbReference>
<dbReference type="HAMAP" id="MF_00201">
    <property type="entry name" value="RecO"/>
    <property type="match status" value="1"/>
</dbReference>